<evidence type="ECO:0000313" key="3">
    <source>
        <dbReference type="Proteomes" id="UP000027725"/>
    </source>
</evidence>
<reference evidence="2 3" key="1">
    <citation type="submission" date="2014-03" db="EMBL/GenBank/DDBJ databases">
        <title>The draft genome sequence of Thioclava dalianensis DLFJ1-1.</title>
        <authorList>
            <person name="Lai Q."/>
            <person name="Shao Z."/>
        </authorList>
    </citation>
    <scope>NUCLEOTIDE SEQUENCE [LARGE SCALE GENOMIC DNA]</scope>
    <source>
        <strain evidence="2 3">DLFJ1-1</strain>
    </source>
</reference>
<accession>A0A074TFA3</accession>
<sequence length="128" mass="14512">MHQLNEDAIPHLARAMIFRRSMADHAPGKHMIELRNQVIISPVEPNDMADAKSRARKIMSSRPSDMPADPDDLSLLIDTIAMRYGLTSRGEAWRKIGINPNRGRNLFSRGQNAIDWPIWFTARAYAMG</sequence>
<dbReference type="STRING" id="1185766.SAMN05216224_10677"/>
<dbReference type="Proteomes" id="UP000027725">
    <property type="component" value="Unassembled WGS sequence"/>
</dbReference>
<feature type="region of interest" description="Disordered" evidence="1">
    <location>
        <begin position="50"/>
        <end position="70"/>
    </location>
</feature>
<keyword evidence="3" id="KW-1185">Reference proteome</keyword>
<comment type="caution">
    <text evidence="2">The sequence shown here is derived from an EMBL/GenBank/DDBJ whole genome shotgun (WGS) entry which is preliminary data.</text>
</comment>
<name>A0A074TFA3_9RHOB</name>
<evidence type="ECO:0000313" key="2">
    <source>
        <dbReference type="EMBL" id="KEP68820.1"/>
    </source>
</evidence>
<proteinExistence type="predicted"/>
<dbReference type="RefSeq" id="WP_038067970.1">
    <property type="nucleotide sequence ID" value="NZ_FOVB01000006.1"/>
</dbReference>
<dbReference type="EMBL" id="JHEH01000023">
    <property type="protein sequence ID" value="KEP68820.1"/>
    <property type="molecule type" value="Genomic_DNA"/>
</dbReference>
<dbReference type="AlphaFoldDB" id="A0A074TFA3"/>
<evidence type="ECO:0000256" key="1">
    <source>
        <dbReference type="SAM" id="MobiDB-lite"/>
    </source>
</evidence>
<protein>
    <submittedName>
        <fullName evidence="2">Uncharacterized protein</fullName>
    </submittedName>
</protein>
<dbReference type="OrthoDB" id="9984860at2"/>
<gene>
    <name evidence="2" type="ORF">DL1_08550</name>
</gene>
<organism evidence="2 3">
    <name type="scientific">Thioclava dalianensis</name>
    <dbReference type="NCBI Taxonomy" id="1185766"/>
    <lineage>
        <taxon>Bacteria</taxon>
        <taxon>Pseudomonadati</taxon>
        <taxon>Pseudomonadota</taxon>
        <taxon>Alphaproteobacteria</taxon>
        <taxon>Rhodobacterales</taxon>
        <taxon>Paracoccaceae</taxon>
        <taxon>Thioclava</taxon>
    </lineage>
</organism>